<dbReference type="Proteomes" id="UP000243002">
    <property type="component" value="Unassembled WGS sequence"/>
</dbReference>
<dbReference type="InterPro" id="IPR017900">
    <property type="entry name" value="4Fe4S_Fe_S_CS"/>
</dbReference>
<sequence>MTPEEALASGRWVKLICGASNQDLAGIEDLCGIFSLAGVHCIDGAVDAAVVAAIRRGIDWAEARGASRPWLMLSLSDGDDPHFRKAWFDPACCPPACPRPCERVCPALAIGLAATGAPGVLAERCYGCGRCLPACPHGLIEERSQVLAGADVPPLLAQLRPDAVELHTHPGRGVAFAERVGQLRASGVQLQRLAVSAGLEGTAQSPAALVAELWQRFSLLRGAGFRPLWQLDGRPMSGDVGAGTARAAVKLVAAVLPQAPPGPVQLAGGTNAHTLPQLTSYPLQHRIAGVAFGGVARRLLQPLLLEAQGRGRSLLADAELFPLALGLARELVNPWLERT</sequence>
<dbReference type="InterPro" id="IPR017896">
    <property type="entry name" value="4Fe4S_Fe-S-bd"/>
</dbReference>
<dbReference type="GO" id="GO:0046872">
    <property type="term" value="F:metal ion binding"/>
    <property type="evidence" value="ECO:0007669"/>
    <property type="project" value="UniProtKB-KW"/>
</dbReference>
<keyword evidence="4" id="KW-0408">Iron</keyword>
<protein>
    <submittedName>
        <fullName evidence="7">Fe-S cluster containing protein</fullName>
    </submittedName>
</protein>
<proteinExistence type="predicted"/>
<evidence type="ECO:0000256" key="3">
    <source>
        <dbReference type="ARBA" id="ARBA00022723"/>
    </source>
</evidence>
<evidence type="ECO:0000313" key="8">
    <source>
        <dbReference type="Proteomes" id="UP000243002"/>
    </source>
</evidence>
<keyword evidence="5" id="KW-0411">Iron-sulfur</keyword>
<gene>
    <name evidence="7" type="ORF">C7K55_08890</name>
</gene>
<dbReference type="SUPFAM" id="SSF54862">
    <property type="entry name" value="4Fe-4S ferredoxins"/>
    <property type="match status" value="1"/>
</dbReference>
<dbReference type="PROSITE" id="PS00198">
    <property type="entry name" value="4FE4S_FER_1"/>
    <property type="match status" value="1"/>
</dbReference>
<dbReference type="PANTHER" id="PTHR24960">
    <property type="entry name" value="PHOTOSYSTEM I IRON-SULFUR CENTER-RELATED"/>
    <property type="match status" value="1"/>
</dbReference>
<evidence type="ECO:0000256" key="1">
    <source>
        <dbReference type="ARBA" id="ARBA00001966"/>
    </source>
</evidence>
<dbReference type="RefSeq" id="WP_106632377.1">
    <property type="nucleotide sequence ID" value="NZ_PXXO01000009.1"/>
</dbReference>
<evidence type="ECO:0000256" key="4">
    <source>
        <dbReference type="ARBA" id="ARBA00023004"/>
    </source>
</evidence>
<feature type="domain" description="4Fe-4S ferredoxin-type" evidence="6">
    <location>
        <begin position="84"/>
        <end position="115"/>
    </location>
</feature>
<comment type="caution">
    <text evidence="7">The sequence shown here is derived from an EMBL/GenBank/DDBJ whole genome shotgun (WGS) entry which is preliminary data.</text>
</comment>
<dbReference type="EMBL" id="PXXO01000009">
    <property type="protein sequence ID" value="PSJ04813.1"/>
    <property type="molecule type" value="Genomic_DNA"/>
</dbReference>
<evidence type="ECO:0000259" key="6">
    <source>
        <dbReference type="PROSITE" id="PS51379"/>
    </source>
</evidence>
<dbReference type="Pfam" id="PF25160">
    <property type="entry name" value="LdpA_Fe-S-bd"/>
    <property type="match status" value="1"/>
</dbReference>
<keyword evidence="8" id="KW-1185">Reference proteome</keyword>
<dbReference type="PANTHER" id="PTHR24960:SF79">
    <property type="entry name" value="PHOTOSYSTEM I IRON-SULFUR CENTER"/>
    <property type="match status" value="1"/>
</dbReference>
<accession>A0A2P7MUB0</accession>
<name>A0A2P7MUB0_9CYAN</name>
<keyword evidence="2" id="KW-0004">4Fe-4S</keyword>
<evidence type="ECO:0000256" key="2">
    <source>
        <dbReference type="ARBA" id="ARBA00022485"/>
    </source>
</evidence>
<dbReference type="OrthoDB" id="9789030at2"/>
<dbReference type="Gene3D" id="3.30.70.20">
    <property type="match status" value="1"/>
</dbReference>
<feature type="domain" description="4Fe-4S ferredoxin-type" evidence="6">
    <location>
        <begin position="116"/>
        <end position="145"/>
    </location>
</feature>
<dbReference type="Pfam" id="PF12617">
    <property type="entry name" value="LdpA_C"/>
    <property type="match status" value="1"/>
</dbReference>
<evidence type="ECO:0000313" key="7">
    <source>
        <dbReference type="EMBL" id="PSJ04813.1"/>
    </source>
</evidence>
<reference evidence="7 8" key="1">
    <citation type="journal article" date="2018" name="Environ. Microbiol.">
        <title>Ecological and genomic features of two widespread freshwater picocyanobacteria.</title>
        <authorList>
            <person name="Cabello-Yeves P.J."/>
            <person name="Picazo A."/>
            <person name="Camacho A."/>
            <person name="Callieri C."/>
            <person name="Rosselli R."/>
            <person name="Roda-Garcia J.J."/>
            <person name="Coutinho F.H."/>
            <person name="Rodriguez-Valera F."/>
        </authorList>
    </citation>
    <scope>NUCLEOTIDE SEQUENCE [LARGE SCALE GENOMIC DNA]</scope>
    <source>
        <strain evidence="7 8">Tous</strain>
    </source>
</reference>
<dbReference type="InterPro" id="IPR057431">
    <property type="entry name" value="LdpA_Fe-S-bd"/>
</dbReference>
<organism evidence="7 8">
    <name type="scientific">Cyanobium usitatum str. Tous</name>
    <dbReference type="NCBI Taxonomy" id="2116684"/>
    <lineage>
        <taxon>Bacteria</taxon>
        <taxon>Bacillati</taxon>
        <taxon>Cyanobacteriota</taxon>
        <taxon>Cyanophyceae</taxon>
        <taxon>Synechococcales</taxon>
        <taxon>Prochlorococcaceae</taxon>
        <taxon>Cyanobium</taxon>
    </lineage>
</organism>
<dbReference type="InterPro" id="IPR050157">
    <property type="entry name" value="PSI_iron-sulfur_center"/>
</dbReference>
<keyword evidence="3" id="KW-0479">Metal-binding</keyword>
<dbReference type="AlphaFoldDB" id="A0A2P7MUB0"/>
<evidence type="ECO:0000256" key="5">
    <source>
        <dbReference type="ARBA" id="ARBA00023014"/>
    </source>
</evidence>
<dbReference type="InterPro" id="IPR021039">
    <property type="entry name" value="Fe-S-bd_prot_LdpA_C"/>
</dbReference>
<comment type="cofactor">
    <cofactor evidence="1">
        <name>[4Fe-4S] cluster</name>
        <dbReference type="ChEBI" id="CHEBI:49883"/>
    </cofactor>
</comment>
<dbReference type="PROSITE" id="PS51379">
    <property type="entry name" value="4FE4S_FER_2"/>
    <property type="match status" value="2"/>
</dbReference>
<dbReference type="GO" id="GO:0051539">
    <property type="term" value="F:4 iron, 4 sulfur cluster binding"/>
    <property type="evidence" value="ECO:0007669"/>
    <property type="project" value="UniProtKB-KW"/>
</dbReference>